<name>A0AAU2HBS8_9ACTN</name>
<reference evidence="1" key="1">
    <citation type="submission" date="2022-10" db="EMBL/GenBank/DDBJ databases">
        <title>The complete genomes of actinobacterial strains from the NBC collection.</title>
        <authorList>
            <person name="Joergensen T.S."/>
            <person name="Alvarez Arevalo M."/>
            <person name="Sterndorff E.B."/>
            <person name="Faurdal D."/>
            <person name="Vuksanovic O."/>
            <person name="Mourched A.-S."/>
            <person name="Charusanti P."/>
            <person name="Shaw S."/>
            <person name="Blin K."/>
            <person name="Weber T."/>
        </authorList>
    </citation>
    <scope>NUCLEOTIDE SEQUENCE</scope>
    <source>
        <strain evidence="1">NBC_00060</strain>
    </source>
</reference>
<dbReference type="AlphaFoldDB" id="A0AAU2HBS8"/>
<protein>
    <submittedName>
        <fullName evidence="1">Uncharacterized protein</fullName>
    </submittedName>
</protein>
<proteinExistence type="predicted"/>
<organism evidence="1">
    <name type="scientific">Streptomyces sp. NBC_00060</name>
    <dbReference type="NCBI Taxonomy" id="2975636"/>
    <lineage>
        <taxon>Bacteria</taxon>
        <taxon>Bacillati</taxon>
        <taxon>Actinomycetota</taxon>
        <taxon>Actinomycetes</taxon>
        <taxon>Kitasatosporales</taxon>
        <taxon>Streptomycetaceae</taxon>
        <taxon>Streptomyces</taxon>
    </lineage>
</organism>
<evidence type="ECO:0000313" key="1">
    <source>
        <dbReference type="EMBL" id="WTU44891.1"/>
    </source>
</evidence>
<dbReference type="EMBL" id="CP108253">
    <property type="protein sequence ID" value="WTU44891.1"/>
    <property type="molecule type" value="Genomic_DNA"/>
</dbReference>
<sequence length="108" mass="10886">MPVAGAVHPHVVRAGGIAFLDVDGVGDVLDGGPALVGALRSYVTQGPVTPGGQGEGLPPGMLVVSDGGTVAAMTPQARAWQAVMAHQQAAPEWLIEYGRAPGRLLILA</sequence>
<accession>A0AAU2HBS8</accession>
<gene>
    <name evidence="1" type="ORF">OHV25_37580</name>
</gene>